<accession>A0A084VBA1</accession>
<evidence type="ECO:0000256" key="1">
    <source>
        <dbReference type="SAM" id="MobiDB-lite"/>
    </source>
</evidence>
<protein>
    <submittedName>
        <fullName evidence="2 3">Uncharacterized protein</fullName>
    </submittedName>
</protein>
<dbReference type="EnsemblMetazoa" id="ASIC001410-RA">
    <property type="protein sequence ID" value="ASIC001410-PA"/>
    <property type="gene ID" value="ASIC001410"/>
</dbReference>
<organism evidence="2">
    <name type="scientific">Anopheles sinensis</name>
    <name type="common">Mosquito</name>
    <dbReference type="NCBI Taxonomy" id="74873"/>
    <lineage>
        <taxon>Eukaryota</taxon>
        <taxon>Metazoa</taxon>
        <taxon>Ecdysozoa</taxon>
        <taxon>Arthropoda</taxon>
        <taxon>Hexapoda</taxon>
        <taxon>Insecta</taxon>
        <taxon>Pterygota</taxon>
        <taxon>Neoptera</taxon>
        <taxon>Endopterygota</taxon>
        <taxon>Diptera</taxon>
        <taxon>Nematocera</taxon>
        <taxon>Culicoidea</taxon>
        <taxon>Culicidae</taxon>
        <taxon>Anophelinae</taxon>
        <taxon>Anopheles</taxon>
    </lineage>
</organism>
<feature type="compositionally biased region" description="Basic residues" evidence="1">
    <location>
        <begin position="60"/>
        <end position="69"/>
    </location>
</feature>
<gene>
    <name evidence="2" type="ORF">ZHAS_00001410</name>
</gene>
<dbReference type="VEuPathDB" id="VectorBase:ASIC001410"/>
<dbReference type="EMBL" id="KE524347">
    <property type="protein sequence ID" value="KFB35245.1"/>
    <property type="molecule type" value="Genomic_DNA"/>
</dbReference>
<proteinExistence type="predicted"/>
<name>A0A084VBA1_ANOSI</name>
<reference evidence="2 4" key="1">
    <citation type="journal article" date="2014" name="BMC Genomics">
        <title>Genome sequence of Anopheles sinensis provides insight into genetics basis of mosquito competence for malaria parasites.</title>
        <authorList>
            <person name="Zhou D."/>
            <person name="Zhang D."/>
            <person name="Ding G."/>
            <person name="Shi L."/>
            <person name="Hou Q."/>
            <person name="Ye Y."/>
            <person name="Xu Y."/>
            <person name="Zhou H."/>
            <person name="Xiong C."/>
            <person name="Li S."/>
            <person name="Yu J."/>
            <person name="Hong S."/>
            <person name="Yu X."/>
            <person name="Zou P."/>
            <person name="Chen C."/>
            <person name="Chang X."/>
            <person name="Wang W."/>
            <person name="Lv Y."/>
            <person name="Sun Y."/>
            <person name="Ma L."/>
            <person name="Shen B."/>
            <person name="Zhu C."/>
        </authorList>
    </citation>
    <scope>NUCLEOTIDE SEQUENCE [LARGE SCALE GENOMIC DNA]</scope>
</reference>
<feature type="compositionally biased region" description="Basic and acidic residues" evidence="1">
    <location>
        <begin position="1"/>
        <end position="13"/>
    </location>
</feature>
<dbReference type="AlphaFoldDB" id="A0A084VBA1"/>
<evidence type="ECO:0000313" key="4">
    <source>
        <dbReference type="Proteomes" id="UP000030765"/>
    </source>
</evidence>
<feature type="compositionally biased region" description="Basic and acidic residues" evidence="1">
    <location>
        <begin position="48"/>
        <end position="59"/>
    </location>
</feature>
<sequence>MARNGVARERTEAKTTWTPSVDRGTAGSGGKRNKEPANVGRYVGQHASRSDRWTSEFGRRARSSVKQRQ</sequence>
<reference evidence="3" key="2">
    <citation type="submission" date="2020-05" db="UniProtKB">
        <authorList>
            <consortium name="EnsemblMetazoa"/>
        </authorList>
    </citation>
    <scope>IDENTIFICATION</scope>
</reference>
<evidence type="ECO:0000313" key="2">
    <source>
        <dbReference type="EMBL" id="KFB35245.1"/>
    </source>
</evidence>
<dbReference type="Proteomes" id="UP000030765">
    <property type="component" value="Unassembled WGS sequence"/>
</dbReference>
<dbReference type="EMBL" id="ATLV01006232">
    <property type="status" value="NOT_ANNOTATED_CDS"/>
    <property type="molecule type" value="Genomic_DNA"/>
</dbReference>
<feature type="region of interest" description="Disordered" evidence="1">
    <location>
        <begin position="1"/>
        <end position="69"/>
    </location>
</feature>
<evidence type="ECO:0000313" key="3">
    <source>
        <dbReference type="EnsemblMetazoa" id="ASIC001410-PA"/>
    </source>
</evidence>
<keyword evidence="4" id="KW-1185">Reference proteome</keyword>